<dbReference type="Proteomes" id="UP000325081">
    <property type="component" value="Unassembled WGS sequence"/>
</dbReference>
<gene>
    <name evidence="2" type="ORF">STAS_20394</name>
</gene>
<protein>
    <submittedName>
        <fullName evidence="2">Pyridoxal-5'-phosphate-dependent enzyme family protein</fullName>
    </submittedName>
</protein>
<evidence type="ECO:0000256" key="1">
    <source>
        <dbReference type="SAM" id="MobiDB-lite"/>
    </source>
</evidence>
<proteinExistence type="predicted"/>
<organism evidence="2 3">
    <name type="scientific">Striga asiatica</name>
    <name type="common">Asiatic witchweed</name>
    <name type="synonym">Buchnera asiatica</name>
    <dbReference type="NCBI Taxonomy" id="4170"/>
    <lineage>
        <taxon>Eukaryota</taxon>
        <taxon>Viridiplantae</taxon>
        <taxon>Streptophyta</taxon>
        <taxon>Embryophyta</taxon>
        <taxon>Tracheophyta</taxon>
        <taxon>Spermatophyta</taxon>
        <taxon>Magnoliopsida</taxon>
        <taxon>eudicotyledons</taxon>
        <taxon>Gunneridae</taxon>
        <taxon>Pentapetalae</taxon>
        <taxon>asterids</taxon>
        <taxon>lamiids</taxon>
        <taxon>Lamiales</taxon>
        <taxon>Orobanchaceae</taxon>
        <taxon>Buchnereae</taxon>
        <taxon>Striga</taxon>
    </lineage>
</organism>
<comment type="caution">
    <text evidence="2">The sequence shown here is derived from an EMBL/GenBank/DDBJ whole genome shotgun (WGS) entry which is preliminary data.</text>
</comment>
<name>A0A5A7QET7_STRAF</name>
<feature type="region of interest" description="Disordered" evidence="1">
    <location>
        <begin position="177"/>
        <end position="199"/>
    </location>
</feature>
<keyword evidence="3" id="KW-1185">Reference proteome</keyword>
<reference evidence="3" key="1">
    <citation type="journal article" date="2019" name="Curr. Biol.">
        <title>Genome Sequence of Striga asiatica Provides Insight into the Evolution of Plant Parasitism.</title>
        <authorList>
            <person name="Yoshida S."/>
            <person name="Kim S."/>
            <person name="Wafula E.K."/>
            <person name="Tanskanen J."/>
            <person name="Kim Y.M."/>
            <person name="Honaas L."/>
            <person name="Yang Z."/>
            <person name="Spallek T."/>
            <person name="Conn C.E."/>
            <person name="Ichihashi Y."/>
            <person name="Cheong K."/>
            <person name="Cui S."/>
            <person name="Der J.P."/>
            <person name="Gundlach H."/>
            <person name="Jiao Y."/>
            <person name="Hori C."/>
            <person name="Ishida J.K."/>
            <person name="Kasahara H."/>
            <person name="Kiba T."/>
            <person name="Kim M.S."/>
            <person name="Koo N."/>
            <person name="Laohavisit A."/>
            <person name="Lee Y.H."/>
            <person name="Lumba S."/>
            <person name="McCourt P."/>
            <person name="Mortimer J.C."/>
            <person name="Mutuku J.M."/>
            <person name="Nomura T."/>
            <person name="Sasaki-Sekimoto Y."/>
            <person name="Seto Y."/>
            <person name="Wang Y."/>
            <person name="Wakatake T."/>
            <person name="Sakakibara H."/>
            <person name="Demura T."/>
            <person name="Yamaguchi S."/>
            <person name="Yoneyama K."/>
            <person name="Manabe R.I."/>
            <person name="Nelson D.C."/>
            <person name="Schulman A.H."/>
            <person name="Timko M.P."/>
            <person name="dePamphilis C.W."/>
            <person name="Choi D."/>
            <person name="Shirasu K."/>
        </authorList>
    </citation>
    <scope>NUCLEOTIDE SEQUENCE [LARGE SCALE GENOMIC DNA]</scope>
    <source>
        <strain evidence="3">cv. UVA1</strain>
    </source>
</reference>
<evidence type="ECO:0000313" key="2">
    <source>
        <dbReference type="EMBL" id="GER43534.1"/>
    </source>
</evidence>
<sequence length="199" mass="22476">MKDQKTVKSHIMMRGMDPGYITWFYHGELRSNNLGISYTSANYGINRESSDHNDEDEVEDEDEELLNRKDIDPKDIADTIIESSHEVSEVVRLDDIENEDELDDTLVDYCSSEEDSQKNHNSNNGSDRWWEVVGLLLGDMADPQLPVEFSPSPDGEFLVKGFRAVCSLTIIGQTPVKSPLHQDSELGQHPNGSNESFID</sequence>
<dbReference type="EMBL" id="BKCP01006627">
    <property type="protein sequence ID" value="GER43534.1"/>
    <property type="molecule type" value="Genomic_DNA"/>
</dbReference>
<dbReference type="AlphaFoldDB" id="A0A5A7QET7"/>
<feature type="compositionally biased region" description="Polar residues" evidence="1">
    <location>
        <begin position="190"/>
        <end position="199"/>
    </location>
</feature>
<evidence type="ECO:0000313" key="3">
    <source>
        <dbReference type="Proteomes" id="UP000325081"/>
    </source>
</evidence>
<accession>A0A5A7QET7</accession>
<dbReference type="OrthoDB" id="1932595at2759"/>